<dbReference type="InterPro" id="IPR004218">
    <property type="entry name" value="GSHS_ATP-bd"/>
</dbReference>
<dbReference type="OrthoDB" id="9785415at2"/>
<dbReference type="NCBIfam" id="NF003573">
    <property type="entry name" value="PRK05246.1"/>
    <property type="match status" value="1"/>
</dbReference>
<dbReference type="GO" id="GO:0046872">
    <property type="term" value="F:metal ion binding"/>
    <property type="evidence" value="ECO:0007669"/>
    <property type="project" value="UniProtKB-KW"/>
</dbReference>
<keyword evidence="3 10" id="KW-0436">Ligase</keyword>
<evidence type="ECO:0000256" key="7">
    <source>
        <dbReference type="ARBA" id="ARBA00022840"/>
    </source>
</evidence>
<sequence>MSQAAPLASDNSANSRSLKILVIMDPIEKINYYKDTSLAMMWSAQDRGHTLGYCQIHDLWLDRGQLMIDAHPVNVKRDPEDFYTLSEKITCPVTDYDVILMRKDPPFDMRFIYATYLLDHAKAAGVLVVNDPSAIRDCNEKLFATWFSDYMSPTIVTSKQVHIRKFIAEQQDVIVKPLDGMGGAGIFRLTADSHNIGVTLEILTELETLPIMAQRYLPEIKDGDKRVLIVDGVVIDYSLARIPTKGETRGNLAAGGSGVAMPLTDIERQVANVVAPIVKEKGLMFVGLDLIGGRITEINVTSPTCVREIDDQCGTDIATDFIKAVESKF</sequence>
<dbReference type="InterPro" id="IPR013815">
    <property type="entry name" value="ATP_grasp_subdomain_1"/>
</dbReference>
<evidence type="ECO:0000259" key="11">
    <source>
        <dbReference type="PROSITE" id="PS50975"/>
    </source>
</evidence>
<evidence type="ECO:0000256" key="8">
    <source>
        <dbReference type="ARBA" id="ARBA00022842"/>
    </source>
</evidence>
<dbReference type="AlphaFoldDB" id="A0A0M4TUP1"/>
<reference evidence="12 13" key="1">
    <citation type="submission" date="2015-09" db="EMBL/GenBank/DDBJ databases">
        <title>Complete genome of Psychrobacter urativorans R10.10B.</title>
        <authorList>
            <person name="See-Too W.S."/>
            <person name="Chan K.G."/>
        </authorList>
    </citation>
    <scope>NUCLEOTIDE SEQUENCE [LARGE SCALE GENOMIC DNA]</scope>
    <source>
        <strain evidence="12 13">R10.10B</strain>
    </source>
</reference>
<evidence type="ECO:0000313" key="12">
    <source>
        <dbReference type="EMBL" id="ALF59361.1"/>
    </source>
</evidence>
<dbReference type="GO" id="GO:0004363">
    <property type="term" value="F:glutathione synthase activity"/>
    <property type="evidence" value="ECO:0007669"/>
    <property type="project" value="UniProtKB-UniRule"/>
</dbReference>
<dbReference type="KEGG" id="pur:AOC03_04250"/>
<dbReference type="GO" id="GO:0005524">
    <property type="term" value="F:ATP binding"/>
    <property type="evidence" value="ECO:0007669"/>
    <property type="project" value="UniProtKB-UniRule"/>
</dbReference>
<proteinExistence type="inferred from homology"/>
<evidence type="ECO:0000256" key="2">
    <source>
        <dbReference type="ARBA" id="ARBA00001946"/>
    </source>
</evidence>
<comment type="similarity">
    <text evidence="10">Belongs to the prokaryotic GSH synthase family.</text>
</comment>
<dbReference type="Pfam" id="PF02955">
    <property type="entry name" value="GSH-S_ATP"/>
    <property type="match status" value="1"/>
</dbReference>
<comment type="pathway">
    <text evidence="10">Sulfur metabolism; glutathione biosynthesis; glutathione from L-cysteine and L-glutamate: step 2/2.</text>
</comment>
<evidence type="ECO:0000256" key="9">
    <source>
        <dbReference type="ARBA" id="ARBA00023211"/>
    </source>
</evidence>
<dbReference type="RefSeq" id="WP_062533747.1">
    <property type="nucleotide sequence ID" value="NZ_CP012678.1"/>
</dbReference>
<comment type="cofactor">
    <cofactor evidence="1">
        <name>Mn(2+)</name>
        <dbReference type="ChEBI" id="CHEBI:29035"/>
    </cofactor>
</comment>
<evidence type="ECO:0000256" key="1">
    <source>
        <dbReference type="ARBA" id="ARBA00001936"/>
    </source>
</evidence>
<dbReference type="EMBL" id="CP012678">
    <property type="protein sequence ID" value="ALF59361.1"/>
    <property type="molecule type" value="Genomic_DNA"/>
</dbReference>
<dbReference type="PROSITE" id="PS50975">
    <property type="entry name" value="ATP_GRASP"/>
    <property type="match status" value="1"/>
</dbReference>
<dbReference type="STRING" id="45610.AOC03_04250"/>
<dbReference type="InterPro" id="IPR011761">
    <property type="entry name" value="ATP-grasp"/>
</dbReference>
<keyword evidence="9" id="KW-0464">Manganese</keyword>
<comment type="cofactor">
    <cofactor evidence="2">
        <name>Mg(2+)</name>
        <dbReference type="ChEBI" id="CHEBI:18420"/>
    </cofactor>
</comment>
<evidence type="ECO:0000256" key="3">
    <source>
        <dbReference type="ARBA" id="ARBA00022598"/>
    </source>
</evidence>
<dbReference type="Gene3D" id="3.30.1490.20">
    <property type="entry name" value="ATP-grasp fold, A domain"/>
    <property type="match status" value="1"/>
</dbReference>
<dbReference type="SUPFAM" id="SSF56059">
    <property type="entry name" value="Glutathione synthetase ATP-binding domain-like"/>
    <property type="match status" value="1"/>
</dbReference>
<dbReference type="GO" id="GO:0005737">
    <property type="term" value="C:cytoplasm"/>
    <property type="evidence" value="ECO:0007669"/>
    <property type="project" value="TreeGrafter"/>
</dbReference>
<dbReference type="SUPFAM" id="SSF52440">
    <property type="entry name" value="PreATP-grasp domain"/>
    <property type="match status" value="1"/>
</dbReference>
<dbReference type="PANTHER" id="PTHR21621">
    <property type="entry name" value="RIBOSOMAL PROTEIN S6 MODIFICATION PROTEIN"/>
    <property type="match status" value="1"/>
</dbReference>
<protein>
    <recommendedName>
        <fullName evidence="10">Glutathione synthetase</fullName>
        <ecNumber evidence="10">6.3.2.3</ecNumber>
    </recommendedName>
    <alternativeName>
        <fullName evidence="10">GSH synthetase</fullName>
        <shortName evidence="10">GSH-S</shortName>
        <shortName evidence="10">GSHase</shortName>
    </alternativeName>
    <alternativeName>
        <fullName evidence="10">Glutathione synthase</fullName>
    </alternativeName>
</protein>
<evidence type="ECO:0000313" key="13">
    <source>
        <dbReference type="Proteomes" id="UP000059847"/>
    </source>
</evidence>
<gene>
    <name evidence="10" type="primary">gshB</name>
    <name evidence="12" type="ORF">AOC03_04250</name>
</gene>
<accession>A0A0M4TUP1</accession>
<evidence type="ECO:0000256" key="10">
    <source>
        <dbReference type="HAMAP-Rule" id="MF_00162"/>
    </source>
</evidence>
<keyword evidence="8" id="KW-0460">Magnesium</keyword>
<comment type="catalytic activity">
    <reaction evidence="10">
        <text>gamma-L-glutamyl-L-cysteine + glycine + ATP = glutathione + ADP + phosphate + H(+)</text>
        <dbReference type="Rhea" id="RHEA:13557"/>
        <dbReference type="ChEBI" id="CHEBI:15378"/>
        <dbReference type="ChEBI" id="CHEBI:30616"/>
        <dbReference type="ChEBI" id="CHEBI:43474"/>
        <dbReference type="ChEBI" id="CHEBI:57305"/>
        <dbReference type="ChEBI" id="CHEBI:57925"/>
        <dbReference type="ChEBI" id="CHEBI:58173"/>
        <dbReference type="ChEBI" id="CHEBI:456216"/>
        <dbReference type="EC" id="6.3.2.3"/>
    </reaction>
</comment>
<dbReference type="PANTHER" id="PTHR21621:SF4">
    <property type="entry name" value="GLUTATHIONE SYNTHETASE"/>
    <property type="match status" value="1"/>
</dbReference>
<dbReference type="HAMAP" id="MF_00162">
    <property type="entry name" value="GSH_S"/>
    <property type="match status" value="1"/>
</dbReference>
<evidence type="ECO:0000256" key="4">
    <source>
        <dbReference type="ARBA" id="ARBA00022684"/>
    </source>
</evidence>
<evidence type="ECO:0000256" key="6">
    <source>
        <dbReference type="ARBA" id="ARBA00022741"/>
    </source>
</evidence>
<keyword evidence="13" id="KW-1185">Reference proteome</keyword>
<feature type="domain" description="ATP-grasp" evidence="11">
    <location>
        <begin position="141"/>
        <end position="326"/>
    </location>
</feature>
<keyword evidence="7 10" id="KW-0067">ATP-binding</keyword>
<organism evidence="12 13">
    <name type="scientific">Psychrobacter urativorans</name>
    <dbReference type="NCBI Taxonomy" id="45610"/>
    <lineage>
        <taxon>Bacteria</taxon>
        <taxon>Pseudomonadati</taxon>
        <taxon>Pseudomonadota</taxon>
        <taxon>Gammaproteobacteria</taxon>
        <taxon>Moraxellales</taxon>
        <taxon>Moraxellaceae</taxon>
        <taxon>Psychrobacter</taxon>
    </lineage>
</organism>
<dbReference type="Gene3D" id="3.40.50.20">
    <property type="match status" value="1"/>
</dbReference>
<evidence type="ECO:0000256" key="5">
    <source>
        <dbReference type="ARBA" id="ARBA00022723"/>
    </source>
</evidence>
<dbReference type="Pfam" id="PF02951">
    <property type="entry name" value="GSH-S_N"/>
    <property type="match status" value="1"/>
</dbReference>
<dbReference type="EC" id="6.3.2.3" evidence="10"/>
<keyword evidence="6 10" id="KW-0547">Nucleotide-binding</keyword>
<dbReference type="UniPathway" id="UPA00142">
    <property type="reaction ID" value="UER00210"/>
</dbReference>
<name>A0A0M4TUP1_9GAMM</name>
<dbReference type="InterPro" id="IPR016185">
    <property type="entry name" value="PreATP-grasp_dom_sf"/>
</dbReference>
<dbReference type="NCBIfam" id="TIGR01380">
    <property type="entry name" value="glut_syn"/>
    <property type="match status" value="1"/>
</dbReference>
<dbReference type="Proteomes" id="UP000059847">
    <property type="component" value="Chromosome"/>
</dbReference>
<keyword evidence="4 10" id="KW-0317">Glutathione biosynthesis</keyword>
<dbReference type="Gene3D" id="3.30.470.20">
    <property type="entry name" value="ATP-grasp fold, B domain"/>
    <property type="match status" value="1"/>
</dbReference>
<dbReference type="InterPro" id="IPR006284">
    <property type="entry name" value="Glut_synth_pro"/>
</dbReference>
<dbReference type="InterPro" id="IPR004215">
    <property type="entry name" value="GSHS_N"/>
</dbReference>
<keyword evidence="5" id="KW-0479">Metal-binding</keyword>